<dbReference type="InterPro" id="IPR032710">
    <property type="entry name" value="NTF2-like_dom_sf"/>
</dbReference>
<dbReference type="EMBL" id="JACHKA010000001">
    <property type="protein sequence ID" value="MBB5986855.1"/>
    <property type="molecule type" value="Genomic_DNA"/>
</dbReference>
<dbReference type="InterPro" id="IPR037401">
    <property type="entry name" value="SnoaL-like"/>
</dbReference>
<feature type="signal peptide" evidence="1">
    <location>
        <begin position="1"/>
        <end position="27"/>
    </location>
</feature>
<feature type="domain" description="SnoaL-like" evidence="2">
    <location>
        <begin position="424"/>
        <end position="546"/>
    </location>
</feature>
<comment type="caution">
    <text evidence="3">The sequence shown here is derived from an EMBL/GenBank/DDBJ whole genome shotgun (WGS) entry which is preliminary data.</text>
</comment>
<protein>
    <recommendedName>
        <fullName evidence="2">SnoaL-like domain-containing protein</fullName>
    </recommendedName>
</protein>
<gene>
    <name evidence="3" type="ORF">HNP60_002829</name>
</gene>
<keyword evidence="1" id="KW-0732">Signal</keyword>
<reference evidence="3 4" key="1">
    <citation type="submission" date="2020-08" db="EMBL/GenBank/DDBJ databases">
        <title>Exploring microbial biodiversity for novel pathways involved in the catabolism of aromatic compounds derived from lignin.</title>
        <authorList>
            <person name="Elkins J."/>
        </authorList>
    </citation>
    <scope>NUCLEOTIDE SEQUENCE [LARGE SCALE GENOMIC DNA]</scope>
    <source>
        <strain evidence="3 4">B1D3A</strain>
    </source>
</reference>
<keyword evidence="4" id="KW-1185">Reference proteome</keyword>
<evidence type="ECO:0000313" key="4">
    <source>
        <dbReference type="Proteomes" id="UP001138540"/>
    </source>
</evidence>
<dbReference type="Proteomes" id="UP001138540">
    <property type="component" value="Unassembled WGS sequence"/>
</dbReference>
<feature type="domain" description="SnoaL-like" evidence="2">
    <location>
        <begin position="40"/>
        <end position="168"/>
    </location>
</feature>
<name>A0ABR6NHX2_9SPHN</name>
<dbReference type="Pfam" id="PF13577">
    <property type="entry name" value="SnoaL_4"/>
    <property type="match status" value="3"/>
</dbReference>
<evidence type="ECO:0000313" key="3">
    <source>
        <dbReference type="EMBL" id="MBB5986855.1"/>
    </source>
</evidence>
<accession>A0ABR6NHX2</accession>
<organism evidence="3 4">
    <name type="scientific">Sphingobium lignivorans</name>
    <dbReference type="NCBI Taxonomy" id="2735886"/>
    <lineage>
        <taxon>Bacteria</taxon>
        <taxon>Pseudomonadati</taxon>
        <taxon>Pseudomonadota</taxon>
        <taxon>Alphaproteobacteria</taxon>
        <taxon>Sphingomonadales</taxon>
        <taxon>Sphingomonadaceae</taxon>
        <taxon>Sphingobium</taxon>
    </lineage>
</organism>
<sequence>MATDRAKRARAAIAALCLAVAPAAGHAAQPPVPLALALERTEAIRAVRDLQTLLAHHVEAGDWAAASALFTRDAALDWGNGTAAKGRAAIRDSLRTRLGGAESGGPNRLHATLPMAPVLTLSPDGRSAKGRWHEVGLFGGARREDNWTGGIHENDYVREADGWRIRRMAYHPQFRGTYAKGWHSAKDDLPVVPYHYEAASVGAPVTMTGAVDAEGPALAPRVLAARAARLADEDAVRNLQNIYGYYLDRRMWDDALDLFAPDGSHASAGTGLHRGREGIRAMLERDGPAGLNHGDLNDHVMLDLIVCVAPDGRSARARGFDFGMSGNNAGKAFWSLTLFDNLFEKQDGIWRLKAVREYPRMRTTHDASWDLPTQPRPLPARAADAPAPAEPPLLATCAPADPVPGDAPDMAQLRARVEAAAASIAIDNVSNAFANYIDDFRWQDLAATFTRDGRREAPGVGFYVGRERIHAMQSGRYGPLASPRTFIPIHARIQPVIHVAADGKSAKLRTRLLQFNAALDRPGSMMAGIYEDEARLEDGVWRLAHVEIDHYLQTRSYRDAWTRIPEGLGHRMIPRADALLRDNPPDAPLLGEIYAPFPTIGLMWFHYANPVSGRRPSYLTPKTAAVMSRTEEPLDP</sequence>
<evidence type="ECO:0000256" key="1">
    <source>
        <dbReference type="SAM" id="SignalP"/>
    </source>
</evidence>
<dbReference type="RefSeq" id="WP_184154842.1">
    <property type="nucleotide sequence ID" value="NZ_JACHKA010000001.1"/>
</dbReference>
<dbReference type="SUPFAM" id="SSF54427">
    <property type="entry name" value="NTF2-like"/>
    <property type="match status" value="3"/>
</dbReference>
<proteinExistence type="predicted"/>
<feature type="domain" description="SnoaL-like" evidence="2">
    <location>
        <begin position="229"/>
        <end position="355"/>
    </location>
</feature>
<evidence type="ECO:0000259" key="2">
    <source>
        <dbReference type="Pfam" id="PF13577"/>
    </source>
</evidence>
<feature type="chain" id="PRO_5045794724" description="SnoaL-like domain-containing protein" evidence="1">
    <location>
        <begin position="28"/>
        <end position="636"/>
    </location>
</feature>
<dbReference type="Gene3D" id="3.10.450.50">
    <property type="match status" value="3"/>
</dbReference>